<evidence type="ECO:0000256" key="1">
    <source>
        <dbReference type="SAM" id="Phobius"/>
    </source>
</evidence>
<feature type="transmembrane region" description="Helical" evidence="1">
    <location>
        <begin position="45"/>
        <end position="64"/>
    </location>
</feature>
<reference evidence="2 3" key="1">
    <citation type="submission" date="2013-12" db="EMBL/GenBank/DDBJ databases">
        <authorList>
            <consortium name="DOE Joint Genome Institute"/>
            <person name="Smidt H."/>
            <person name="Huntemann M."/>
            <person name="Han J."/>
            <person name="Chen A."/>
            <person name="Kyrpides N."/>
            <person name="Mavromatis K."/>
            <person name="Markowitz V."/>
            <person name="Palaniappan K."/>
            <person name="Ivanova N."/>
            <person name="Schaumberg A."/>
            <person name="Pati A."/>
            <person name="Liolios K."/>
            <person name="Nordberg H.P."/>
            <person name="Cantor M.N."/>
            <person name="Hua S.X."/>
            <person name="Woyke T."/>
        </authorList>
    </citation>
    <scope>NUCLEOTIDE SEQUENCE [LARGE SCALE GENOMIC DNA]</scope>
    <source>
        <strain evidence="3">DSM 15288</strain>
    </source>
</reference>
<dbReference type="Proteomes" id="UP000010847">
    <property type="component" value="Chromosome"/>
</dbReference>
<evidence type="ECO:0000313" key="3">
    <source>
        <dbReference type="Proteomes" id="UP000010847"/>
    </source>
</evidence>
<evidence type="ECO:0000313" key="2">
    <source>
        <dbReference type="EMBL" id="AHF07533.1"/>
    </source>
</evidence>
<dbReference type="OrthoDB" id="1796688at2"/>
<sequence>MQEEEHEYHYQLKPLIFPGILFLIGYPVMILLIVLAFKISILERYILSGLYIATLLGILVLWIYGRSKHLRIDEDRIIFYSLAGEHLLAPEDIRRVALYTSPKGEEVVQIKTSHNQLYYISELYFPFPELMSDLEQFVANHAIRSNMS</sequence>
<dbReference type="KEGG" id="dmt:DESME_11350"/>
<dbReference type="eggNOG" id="ENOG5033YVG">
    <property type="taxonomic scope" value="Bacteria"/>
</dbReference>
<gene>
    <name evidence="2" type="ORF">DESME_11350</name>
</gene>
<organism evidence="2 3">
    <name type="scientific">Desulfitobacterium metallireducens DSM 15288</name>
    <dbReference type="NCBI Taxonomy" id="871968"/>
    <lineage>
        <taxon>Bacteria</taxon>
        <taxon>Bacillati</taxon>
        <taxon>Bacillota</taxon>
        <taxon>Clostridia</taxon>
        <taxon>Eubacteriales</taxon>
        <taxon>Desulfitobacteriaceae</taxon>
        <taxon>Desulfitobacterium</taxon>
    </lineage>
</organism>
<keyword evidence="1" id="KW-0812">Transmembrane</keyword>
<dbReference type="HOGENOM" id="CLU_1765058_0_0_9"/>
<keyword evidence="3" id="KW-1185">Reference proteome</keyword>
<accession>W0EDC0</accession>
<dbReference type="STRING" id="871968.DESME_11350"/>
<protein>
    <submittedName>
        <fullName evidence="2">Uncharacterized protein</fullName>
    </submittedName>
</protein>
<name>W0EDC0_9FIRM</name>
<feature type="transmembrane region" description="Helical" evidence="1">
    <location>
        <begin position="15"/>
        <end position="39"/>
    </location>
</feature>
<dbReference type="EMBL" id="CP007032">
    <property type="protein sequence ID" value="AHF07533.1"/>
    <property type="molecule type" value="Genomic_DNA"/>
</dbReference>
<keyword evidence="1" id="KW-1133">Transmembrane helix</keyword>
<proteinExistence type="predicted"/>
<keyword evidence="1" id="KW-0472">Membrane</keyword>
<dbReference type="RefSeq" id="WP_006718237.1">
    <property type="nucleotide sequence ID" value="NZ_CP007032.1"/>
</dbReference>
<dbReference type="AlphaFoldDB" id="W0EDC0"/>